<protein>
    <submittedName>
        <fullName evidence="1">Uncharacterized protein</fullName>
    </submittedName>
</protein>
<name>A0A5B7ESM0_PORTR</name>
<comment type="caution">
    <text evidence="1">The sequence shown here is derived from an EMBL/GenBank/DDBJ whole genome shotgun (WGS) entry which is preliminary data.</text>
</comment>
<gene>
    <name evidence="1" type="ORF">E2C01_029330</name>
</gene>
<accession>A0A5B7ESM0</accession>
<evidence type="ECO:0000313" key="1">
    <source>
        <dbReference type="EMBL" id="MPC35893.1"/>
    </source>
</evidence>
<dbReference type="AlphaFoldDB" id="A0A5B7ESM0"/>
<proteinExistence type="predicted"/>
<organism evidence="1 2">
    <name type="scientific">Portunus trituberculatus</name>
    <name type="common">Swimming crab</name>
    <name type="synonym">Neptunus trituberculatus</name>
    <dbReference type="NCBI Taxonomy" id="210409"/>
    <lineage>
        <taxon>Eukaryota</taxon>
        <taxon>Metazoa</taxon>
        <taxon>Ecdysozoa</taxon>
        <taxon>Arthropoda</taxon>
        <taxon>Crustacea</taxon>
        <taxon>Multicrustacea</taxon>
        <taxon>Malacostraca</taxon>
        <taxon>Eumalacostraca</taxon>
        <taxon>Eucarida</taxon>
        <taxon>Decapoda</taxon>
        <taxon>Pleocyemata</taxon>
        <taxon>Brachyura</taxon>
        <taxon>Eubrachyura</taxon>
        <taxon>Portunoidea</taxon>
        <taxon>Portunidae</taxon>
        <taxon>Portuninae</taxon>
        <taxon>Portunus</taxon>
    </lineage>
</organism>
<sequence>MLNSWYNPAMVTSTQCAGDQHWGGKPAYVSRFSCSVGICAAVGVSVLDCVDHCGLGQSDVWHIPLLRWESAQSLTLAISSVRAEMEM</sequence>
<dbReference type="EMBL" id="VSRR010003374">
    <property type="protein sequence ID" value="MPC35893.1"/>
    <property type="molecule type" value="Genomic_DNA"/>
</dbReference>
<dbReference type="Proteomes" id="UP000324222">
    <property type="component" value="Unassembled WGS sequence"/>
</dbReference>
<evidence type="ECO:0000313" key="2">
    <source>
        <dbReference type="Proteomes" id="UP000324222"/>
    </source>
</evidence>
<reference evidence="1 2" key="1">
    <citation type="submission" date="2019-05" db="EMBL/GenBank/DDBJ databases">
        <title>Another draft genome of Portunus trituberculatus and its Hox gene families provides insights of decapod evolution.</title>
        <authorList>
            <person name="Jeong J.-H."/>
            <person name="Song I."/>
            <person name="Kim S."/>
            <person name="Choi T."/>
            <person name="Kim D."/>
            <person name="Ryu S."/>
            <person name="Kim W."/>
        </authorList>
    </citation>
    <scope>NUCLEOTIDE SEQUENCE [LARGE SCALE GENOMIC DNA]</scope>
    <source>
        <tissue evidence="1">Muscle</tissue>
    </source>
</reference>
<keyword evidence="2" id="KW-1185">Reference proteome</keyword>